<protein>
    <submittedName>
        <fullName evidence="3">DNA-binding transcriptional regulator, MerR family</fullName>
    </submittedName>
</protein>
<dbReference type="AlphaFoldDB" id="A0A1N7LPS1"/>
<dbReference type="SMART" id="SM00422">
    <property type="entry name" value="HTH_MERR"/>
    <property type="match status" value="1"/>
</dbReference>
<dbReference type="Gene3D" id="1.10.1660.10">
    <property type="match status" value="1"/>
</dbReference>
<evidence type="ECO:0000313" key="3">
    <source>
        <dbReference type="EMBL" id="SIS75764.1"/>
    </source>
</evidence>
<keyword evidence="1 3" id="KW-0238">DNA-binding</keyword>
<proteinExistence type="predicted"/>
<name>A0A1N7LPS1_9GAMM</name>
<dbReference type="PANTHER" id="PTHR30204:SF98">
    <property type="entry name" value="HTH-TYPE TRANSCRIPTIONAL REGULATOR ADHR"/>
    <property type="match status" value="1"/>
</dbReference>
<evidence type="ECO:0000313" key="4">
    <source>
        <dbReference type="Proteomes" id="UP000185999"/>
    </source>
</evidence>
<dbReference type="PANTHER" id="PTHR30204">
    <property type="entry name" value="REDOX-CYCLING DRUG-SENSING TRANSCRIPTIONAL ACTIVATOR SOXR"/>
    <property type="match status" value="1"/>
</dbReference>
<dbReference type="CDD" id="cd01109">
    <property type="entry name" value="HTH_YyaN"/>
    <property type="match status" value="1"/>
</dbReference>
<dbReference type="EMBL" id="FTOE01000004">
    <property type="protein sequence ID" value="SIS75764.1"/>
    <property type="molecule type" value="Genomic_DNA"/>
</dbReference>
<keyword evidence="4" id="KW-1185">Reference proteome</keyword>
<gene>
    <name evidence="3" type="ORF">SAMN05421760_104221</name>
</gene>
<dbReference type="Proteomes" id="UP000185999">
    <property type="component" value="Unassembled WGS sequence"/>
</dbReference>
<sequence length="122" mass="14422">MNITMFSQQTTLTPHTLRYYEKIGLLSSIQRSTSGHRFYTSKNLAWANFIVRLKETGMSLENILQYSQLRAIGKSTLRARQVLLEEHRDKLKVRIENERQHLQALESKIEYYIEHDQVQLTP</sequence>
<organism evidence="3 4">
    <name type="scientific">Neptunomonas antarctica</name>
    <dbReference type="NCBI Taxonomy" id="619304"/>
    <lineage>
        <taxon>Bacteria</taxon>
        <taxon>Pseudomonadati</taxon>
        <taxon>Pseudomonadota</taxon>
        <taxon>Gammaproteobacteria</taxon>
        <taxon>Oceanospirillales</taxon>
        <taxon>Oceanospirillaceae</taxon>
        <taxon>Neptunomonas</taxon>
    </lineage>
</organism>
<dbReference type="RefSeq" id="WP_054341333.1">
    <property type="nucleotide sequence ID" value="NZ_FTOE01000004.1"/>
</dbReference>
<dbReference type="GO" id="GO:0003677">
    <property type="term" value="F:DNA binding"/>
    <property type="evidence" value="ECO:0007669"/>
    <property type="project" value="UniProtKB-KW"/>
</dbReference>
<reference evidence="4" key="1">
    <citation type="submission" date="2017-01" db="EMBL/GenBank/DDBJ databases">
        <authorList>
            <person name="Varghese N."/>
            <person name="Submissions S."/>
        </authorList>
    </citation>
    <scope>NUCLEOTIDE SEQUENCE [LARGE SCALE GENOMIC DNA]</scope>
    <source>
        <strain evidence="4">DSM 22306</strain>
    </source>
</reference>
<dbReference type="PROSITE" id="PS50937">
    <property type="entry name" value="HTH_MERR_2"/>
    <property type="match status" value="1"/>
</dbReference>
<dbReference type="OrthoDB" id="9808480at2"/>
<feature type="domain" description="HTH merR-type" evidence="2">
    <location>
        <begin position="1"/>
        <end position="69"/>
    </location>
</feature>
<dbReference type="InterPro" id="IPR009061">
    <property type="entry name" value="DNA-bd_dom_put_sf"/>
</dbReference>
<evidence type="ECO:0000256" key="1">
    <source>
        <dbReference type="ARBA" id="ARBA00023125"/>
    </source>
</evidence>
<dbReference type="GO" id="GO:0003700">
    <property type="term" value="F:DNA-binding transcription factor activity"/>
    <property type="evidence" value="ECO:0007669"/>
    <property type="project" value="InterPro"/>
</dbReference>
<dbReference type="InterPro" id="IPR047057">
    <property type="entry name" value="MerR_fam"/>
</dbReference>
<dbReference type="InterPro" id="IPR000551">
    <property type="entry name" value="MerR-type_HTH_dom"/>
</dbReference>
<dbReference type="SUPFAM" id="SSF46955">
    <property type="entry name" value="Putative DNA-binding domain"/>
    <property type="match status" value="1"/>
</dbReference>
<evidence type="ECO:0000259" key="2">
    <source>
        <dbReference type="PROSITE" id="PS50937"/>
    </source>
</evidence>
<accession>A0A1N7LPS1</accession>
<dbReference type="STRING" id="619304.SAMN05421760_104221"/>
<dbReference type="Pfam" id="PF13411">
    <property type="entry name" value="MerR_1"/>
    <property type="match status" value="1"/>
</dbReference>